<dbReference type="EMBL" id="CP054020">
    <property type="protein sequence ID" value="QKI88559.1"/>
    <property type="molecule type" value="Genomic_DNA"/>
</dbReference>
<evidence type="ECO:0000313" key="2">
    <source>
        <dbReference type="Proteomes" id="UP000504724"/>
    </source>
</evidence>
<dbReference type="RefSeq" id="WP_173284157.1">
    <property type="nucleotide sequence ID" value="NZ_CP054020.1"/>
</dbReference>
<dbReference type="Proteomes" id="UP000504724">
    <property type="component" value="Chromosome"/>
</dbReference>
<sequence>MQKMLKSWLLVLGTAFMVVQLGACSFQLRGSDGEVQFANAELKTILLQAEPDTDSAIKRELKNLMPPSVELETVQKLISTQSAQAINREIGLILGSTQKSAKRTSVSAIGETTAEFIRWSQPYQVRDASGKVLLTDNAFAYRDRQIDPQGVMAANQERYELEKQMAREIAEQIVRRLQYLQAK</sequence>
<keyword evidence="2" id="KW-1185">Reference proteome</keyword>
<dbReference type="Pfam" id="PF04390">
    <property type="entry name" value="LptE"/>
    <property type="match status" value="1"/>
</dbReference>
<evidence type="ECO:0000313" key="1">
    <source>
        <dbReference type="EMBL" id="QKI88559.1"/>
    </source>
</evidence>
<dbReference type="KEGG" id="txa:HQN79_02700"/>
<reference evidence="1 2" key="1">
    <citation type="submission" date="2020-05" db="EMBL/GenBank/DDBJ databases">
        <title>Thiomicrorhabdus sediminis sp.nov. and Thiomicrorhabdus xiamenensis sp.nov., novel sulfur-oxidizing bacteria isolated from coastal sediment.</title>
        <authorList>
            <person name="Liu X."/>
        </authorList>
    </citation>
    <scope>NUCLEOTIDE SEQUENCE [LARGE SCALE GENOMIC DNA]</scope>
    <source>
        <strain evidence="1 2">G2</strain>
    </source>
</reference>
<protein>
    <recommendedName>
        <fullName evidence="3">LPS-assembly lipoprotein LptE</fullName>
    </recommendedName>
</protein>
<evidence type="ECO:0008006" key="3">
    <source>
        <dbReference type="Google" id="ProtNLM"/>
    </source>
</evidence>
<accession>A0A7D4SIF4</accession>
<dbReference type="AlphaFoldDB" id="A0A7D4SIF4"/>
<proteinExistence type="predicted"/>
<gene>
    <name evidence="1" type="ORF">HQN79_02700</name>
</gene>
<dbReference type="InterPro" id="IPR007485">
    <property type="entry name" value="LPS_assembly_LptE"/>
</dbReference>
<organism evidence="1 2">
    <name type="scientific">Thiomicrorhabdus xiamenensis</name>
    <dbReference type="NCBI Taxonomy" id="2739063"/>
    <lineage>
        <taxon>Bacteria</taxon>
        <taxon>Pseudomonadati</taxon>
        <taxon>Pseudomonadota</taxon>
        <taxon>Gammaproteobacteria</taxon>
        <taxon>Thiotrichales</taxon>
        <taxon>Piscirickettsiaceae</taxon>
        <taxon>Thiomicrorhabdus</taxon>
    </lineage>
</organism>
<dbReference type="Gene3D" id="3.30.160.150">
    <property type="entry name" value="Lipoprotein like domain"/>
    <property type="match status" value="1"/>
</dbReference>
<name>A0A7D4SIF4_9GAMM</name>